<accession>A0ABR7N1W1</accession>
<dbReference type="Pfam" id="PF13419">
    <property type="entry name" value="HAD_2"/>
    <property type="match status" value="1"/>
</dbReference>
<dbReference type="RefSeq" id="WP_249297942.1">
    <property type="nucleotide sequence ID" value="NZ_JACRSX010000010.1"/>
</dbReference>
<gene>
    <name evidence="1" type="ORF">H8704_08290</name>
</gene>
<comment type="caution">
    <text evidence="1">The sequence shown here is derived from an EMBL/GenBank/DDBJ whole genome shotgun (WGS) entry which is preliminary data.</text>
</comment>
<dbReference type="SFLD" id="SFLDG01135">
    <property type="entry name" value="C1.5.6:_HAD__Beta-PGM__Phospha"/>
    <property type="match status" value="1"/>
</dbReference>
<protein>
    <submittedName>
        <fullName evidence="1">HAD-IA family hydrolase</fullName>
    </submittedName>
</protein>
<dbReference type="InterPro" id="IPR036412">
    <property type="entry name" value="HAD-like_sf"/>
</dbReference>
<keyword evidence="2" id="KW-1185">Reference proteome</keyword>
<keyword evidence="1" id="KW-0378">Hydrolase</keyword>
<organism evidence="1 2">
    <name type="scientific">Jutongia huaianensis</name>
    <dbReference type="NCBI Taxonomy" id="2763668"/>
    <lineage>
        <taxon>Bacteria</taxon>
        <taxon>Bacillati</taxon>
        <taxon>Bacillota</taxon>
        <taxon>Clostridia</taxon>
        <taxon>Lachnospirales</taxon>
        <taxon>Lachnospiraceae</taxon>
        <taxon>Jutongia</taxon>
    </lineage>
</organism>
<dbReference type="Proteomes" id="UP000606193">
    <property type="component" value="Unassembled WGS sequence"/>
</dbReference>
<evidence type="ECO:0000313" key="2">
    <source>
        <dbReference type="Proteomes" id="UP000606193"/>
    </source>
</evidence>
<dbReference type="PANTHER" id="PTHR43434:SF1">
    <property type="entry name" value="PHOSPHOGLYCOLATE PHOSPHATASE"/>
    <property type="match status" value="1"/>
</dbReference>
<dbReference type="InterPro" id="IPR023214">
    <property type="entry name" value="HAD_sf"/>
</dbReference>
<proteinExistence type="predicted"/>
<dbReference type="Gene3D" id="1.10.150.240">
    <property type="entry name" value="Putative phosphatase, domain 2"/>
    <property type="match status" value="1"/>
</dbReference>
<dbReference type="InterPro" id="IPR023198">
    <property type="entry name" value="PGP-like_dom2"/>
</dbReference>
<dbReference type="PANTHER" id="PTHR43434">
    <property type="entry name" value="PHOSPHOGLYCOLATE PHOSPHATASE"/>
    <property type="match status" value="1"/>
</dbReference>
<dbReference type="SFLD" id="SFLDS00003">
    <property type="entry name" value="Haloacid_Dehalogenase"/>
    <property type="match status" value="1"/>
</dbReference>
<dbReference type="InterPro" id="IPR006439">
    <property type="entry name" value="HAD-SF_hydro_IA"/>
</dbReference>
<evidence type="ECO:0000313" key="1">
    <source>
        <dbReference type="EMBL" id="MBC8562624.1"/>
    </source>
</evidence>
<dbReference type="InterPro" id="IPR050155">
    <property type="entry name" value="HAD-like_hydrolase_sf"/>
</dbReference>
<dbReference type="EMBL" id="JACRSX010000010">
    <property type="protein sequence ID" value="MBC8562624.1"/>
    <property type="molecule type" value="Genomic_DNA"/>
</dbReference>
<dbReference type="PROSITE" id="PS01228">
    <property type="entry name" value="COF_1"/>
    <property type="match status" value="1"/>
</dbReference>
<name>A0ABR7N1W1_9FIRM</name>
<dbReference type="InterPro" id="IPR041492">
    <property type="entry name" value="HAD_2"/>
</dbReference>
<dbReference type="SFLD" id="SFLDG01129">
    <property type="entry name" value="C1.5:_HAD__Beta-PGM__Phosphata"/>
    <property type="match status" value="1"/>
</dbReference>
<dbReference type="NCBIfam" id="TIGR01549">
    <property type="entry name" value="HAD-SF-IA-v1"/>
    <property type="match status" value="1"/>
</dbReference>
<dbReference type="Gene3D" id="3.40.50.1000">
    <property type="entry name" value="HAD superfamily/HAD-like"/>
    <property type="match status" value="1"/>
</dbReference>
<dbReference type="NCBIfam" id="TIGR01509">
    <property type="entry name" value="HAD-SF-IA-v3"/>
    <property type="match status" value="1"/>
</dbReference>
<reference evidence="1 2" key="1">
    <citation type="submission" date="2020-08" db="EMBL/GenBank/DDBJ databases">
        <title>Genome public.</title>
        <authorList>
            <person name="Liu C."/>
            <person name="Sun Q."/>
        </authorList>
    </citation>
    <scope>NUCLEOTIDE SEQUENCE [LARGE SCALE GENOMIC DNA]</scope>
    <source>
        <strain evidence="1 2">NSJ-37</strain>
    </source>
</reference>
<dbReference type="SUPFAM" id="SSF56784">
    <property type="entry name" value="HAD-like"/>
    <property type="match status" value="1"/>
</dbReference>
<dbReference type="GO" id="GO:0016787">
    <property type="term" value="F:hydrolase activity"/>
    <property type="evidence" value="ECO:0007669"/>
    <property type="project" value="UniProtKB-KW"/>
</dbReference>
<sequence length="216" mass="24188">MKYDLVVFDMDGTILNTLEDLADSLNVTLEHFGYPQHTIEEVCSFVGNGIRLLIERGVPKGLSTEEIDQVFDYFMEYYQVHCADKTKPYGGIEETIRKLRAAGIRTAVVSNKADCAVKELAEQYFDGLFDVAVGEREGIAKKPAPDGVNDVLRQLGIAREKAVYVGDSEVDVATAQNAHMDSLIVEWGFRKSDFLREKGARILIKKPEEILSYCLD</sequence>